<feature type="region of interest" description="Disordered" evidence="1">
    <location>
        <begin position="1"/>
        <end position="20"/>
    </location>
</feature>
<evidence type="ECO:0000313" key="2">
    <source>
        <dbReference type="EMBL" id="CEP20075.1"/>
    </source>
</evidence>
<keyword evidence="3" id="KW-1185">Reference proteome</keyword>
<accession>A0A0B7NWR3</accession>
<sequence length="497" mass="56093">MMSSFQCTSMDKQARDEAQSDAEFIEKLPMSGSLLGDVHIDFGQEGQDPVFDEALLQYLDQFPIAPPPAEANYSPSFVEMVLKDIQTFKEEASIYADKEPSFGFDKAAAPGYASGNDEYTVEYPRYQQEQQEAEPSFPFAYNEPLQLPISDPPLSEYAAKQFDPGDFYDGQQDINYTDKSLYSMADMNQRDFQFTSVDQFPAGCVDRLASLRDQQQQQQPVYDKQQGNLYNLLFDDNSKDFSSWLSFGEDSEVNRFTNDMDPLLDGSNQESFMEYPLSPEYPLKQANSTYNTDAATSIPHGDKHASTHVDMLKENEKIEEFLSLMERIIDQQLQSAVNNNTEAFTTSQKYSPPLHFLPPALPQQQQQQQQQHRQKGRVKKERSRAPVAAVRISKADFMTTNSPAAAATLQKTQEHENPGSDASFSKHIIGTSTPIKNHAVASSSKVLSDVDNQHETSSSLYFNTRSRGRRSESSSSSKKQTKTETPKKPTFSLRKKR</sequence>
<dbReference type="OrthoDB" id="2238840at2759"/>
<protein>
    <submittedName>
        <fullName evidence="2">Uncharacterized protein</fullName>
    </submittedName>
</protein>
<evidence type="ECO:0000256" key="1">
    <source>
        <dbReference type="SAM" id="MobiDB-lite"/>
    </source>
</evidence>
<feature type="compositionally biased region" description="Polar residues" evidence="1">
    <location>
        <begin position="1"/>
        <end position="11"/>
    </location>
</feature>
<reference evidence="2 3" key="1">
    <citation type="submission" date="2014-09" db="EMBL/GenBank/DDBJ databases">
        <authorList>
            <person name="Ellenberger Sabrina"/>
        </authorList>
    </citation>
    <scope>NUCLEOTIDE SEQUENCE [LARGE SCALE GENOMIC DNA]</scope>
    <source>
        <strain evidence="2 3">CBS 412.66</strain>
    </source>
</reference>
<feature type="region of interest" description="Disordered" evidence="1">
    <location>
        <begin position="349"/>
        <end position="387"/>
    </location>
</feature>
<proteinExistence type="predicted"/>
<dbReference type="AlphaFoldDB" id="A0A0B7NWR3"/>
<feature type="compositionally biased region" description="Basic residues" evidence="1">
    <location>
        <begin position="372"/>
        <end position="382"/>
    </location>
</feature>
<dbReference type="Proteomes" id="UP000054107">
    <property type="component" value="Unassembled WGS sequence"/>
</dbReference>
<gene>
    <name evidence="2" type="primary">PARPA_14396.1 scaffold 50209</name>
</gene>
<name>A0A0B7NWR3_9FUNG</name>
<organism evidence="2 3">
    <name type="scientific">Parasitella parasitica</name>
    <dbReference type="NCBI Taxonomy" id="35722"/>
    <lineage>
        <taxon>Eukaryota</taxon>
        <taxon>Fungi</taxon>
        <taxon>Fungi incertae sedis</taxon>
        <taxon>Mucoromycota</taxon>
        <taxon>Mucoromycotina</taxon>
        <taxon>Mucoromycetes</taxon>
        <taxon>Mucorales</taxon>
        <taxon>Mucorineae</taxon>
        <taxon>Mucoraceae</taxon>
        <taxon>Parasitella</taxon>
    </lineage>
</organism>
<evidence type="ECO:0000313" key="3">
    <source>
        <dbReference type="Proteomes" id="UP000054107"/>
    </source>
</evidence>
<dbReference type="EMBL" id="LN734207">
    <property type="protein sequence ID" value="CEP20075.1"/>
    <property type="molecule type" value="Genomic_DNA"/>
</dbReference>
<feature type="region of interest" description="Disordered" evidence="1">
    <location>
        <begin position="438"/>
        <end position="497"/>
    </location>
</feature>